<dbReference type="AlphaFoldDB" id="A0A147BXC0"/>
<protein>
    <submittedName>
        <fullName evidence="1">Uncharacterized protein</fullName>
    </submittedName>
</protein>
<name>A0A147BXC0_IXORI</name>
<accession>A0A147BXC0</accession>
<sequence>MHSMTRHLATPRGTSVHLRVSLHPTSTAAVNELKEFWCHIGPNTKAIYSMKHTMLQAQVFIEPEIEHNEKKNDCLCKKPCGKVQHLGKQFCPRELVHNPNAEM</sequence>
<reference evidence="1" key="1">
    <citation type="journal article" date="2018" name="PLoS Negl. Trop. Dis.">
        <title>Sialome diversity of ticks revealed by RNAseq of single tick salivary glands.</title>
        <authorList>
            <person name="Perner J."/>
            <person name="Kropackova S."/>
            <person name="Kopacek P."/>
            <person name="Ribeiro J.M."/>
        </authorList>
    </citation>
    <scope>NUCLEOTIDE SEQUENCE</scope>
    <source>
        <strain evidence="1">Siblings of single egg batch collected in Ceske Budejovice</strain>
        <tissue evidence="1">Salivary glands</tissue>
    </source>
</reference>
<evidence type="ECO:0000313" key="1">
    <source>
        <dbReference type="EMBL" id="JAR95376.1"/>
    </source>
</evidence>
<proteinExistence type="predicted"/>
<organism evidence="1">
    <name type="scientific">Ixodes ricinus</name>
    <name type="common">Common tick</name>
    <name type="synonym">Acarus ricinus</name>
    <dbReference type="NCBI Taxonomy" id="34613"/>
    <lineage>
        <taxon>Eukaryota</taxon>
        <taxon>Metazoa</taxon>
        <taxon>Ecdysozoa</taxon>
        <taxon>Arthropoda</taxon>
        <taxon>Chelicerata</taxon>
        <taxon>Arachnida</taxon>
        <taxon>Acari</taxon>
        <taxon>Parasitiformes</taxon>
        <taxon>Ixodida</taxon>
        <taxon>Ixodoidea</taxon>
        <taxon>Ixodidae</taxon>
        <taxon>Ixodinae</taxon>
        <taxon>Ixodes</taxon>
    </lineage>
</organism>
<dbReference type="EMBL" id="GEGO01000028">
    <property type="protein sequence ID" value="JAR95376.1"/>
    <property type="molecule type" value="Transcribed_RNA"/>
</dbReference>